<organism evidence="9 10">
    <name type="scientific">Exophiala spinifera</name>
    <dbReference type="NCBI Taxonomy" id="91928"/>
    <lineage>
        <taxon>Eukaryota</taxon>
        <taxon>Fungi</taxon>
        <taxon>Dikarya</taxon>
        <taxon>Ascomycota</taxon>
        <taxon>Pezizomycotina</taxon>
        <taxon>Eurotiomycetes</taxon>
        <taxon>Chaetothyriomycetidae</taxon>
        <taxon>Chaetothyriales</taxon>
        <taxon>Herpotrichiellaceae</taxon>
        <taxon>Exophiala</taxon>
    </lineage>
</organism>
<dbReference type="PROSITE" id="PS00463">
    <property type="entry name" value="ZN2_CY6_FUNGAL_1"/>
    <property type="match status" value="1"/>
</dbReference>
<evidence type="ECO:0000256" key="4">
    <source>
        <dbReference type="ARBA" id="ARBA00023125"/>
    </source>
</evidence>
<proteinExistence type="predicted"/>
<evidence type="ECO:0000313" key="10">
    <source>
        <dbReference type="Proteomes" id="UP000053328"/>
    </source>
</evidence>
<accession>A0A0D2B3B7</accession>
<dbReference type="GO" id="GO:0003677">
    <property type="term" value="F:DNA binding"/>
    <property type="evidence" value="ECO:0007669"/>
    <property type="project" value="UniProtKB-KW"/>
</dbReference>
<feature type="compositionally biased region" description="Low complexity" evidence="7">
    <location>
        <begin position="1"/>
        <end position="16"/>
    </location>
</feature>
<dbReference type="InterPro" id="IPR050815">
    <property type="entry name" value="TF_fung"/>
</dbReference>
<name>A0A0D2B3B7_9EURO</name>
<protein>
    <recommendedName>
        <fullName evidence="8">Zn(2)-C6 fungal-type domain-containing protein</fullName>
    </recommendedName>
</protein>
<dbReference type="GO" id="GO:0008270">
    <property type="term" value="F:zinc ion binding"/>
    <property type="evidence" value="ECO:0007669"/>
    <property type="project" value="InterPro"/>
</dbReference>
<evidence type="ECO:0000256" key="1">
    <source>
        <dbReference type="ARBA" id="ARBA00004123"/>
    </source>
</evidence>
<keyword evidence="6" id="KW-0539">Nucleus</keyword>
<dbReference type="AlphaFoldDB" id="A0A0D2B3B7"/>
<keyword evidence="4" id="KW-0238">DNA-binding</keyword>
<dbReference type="STRING" id="91928.A0A0D2B3B7"/>
<dbReference type="GO" id="GO:0000981">
    <property type="term" value="F:DNA-binding transcription factor activity, RNA polymerase II-specific"/>
    <property type="evidence" value="ECO:0007669"/>
    <property type="project" value="InterPro"/>
</dbReference>
<sequence length="839" mass="92537">MTSTEESEQHQSPPEETSGHSAGGSNDAVPRPKRIACILCRKRKLRCDGNKPSCGTCSRLNHHCEYSEERKKSGPKRGYVKLLEARLKQVENLLESRDTNPEETPQAPKASTTLDENTHPSMASIDIPNLGLVDTSMSGMMDTSFTDPMAGIQDFASMNVSDDFSWEMIGLGLEEALPSREVIDELNEIYFEKIHPSLPMIHKARFLASMDLAPHMRPAVCLRYAMWTHACGITPKYSAYTEHFYARSRKYAEADEMRGHGESMISIAHCQAWTLLACHEFKLMYFPRAWMSIGRAARLALMMGLHRQDRVGLDVKQTLPPPRDWTDREERRRTFWMAYCQDRYASIGTGWPMVIDEQDILTNLPASDEAFNTSKPETTLQLSDILKGEGTSSLSSFGGVILLSTLFGRNLTHLHRPDEHENDHDLNGAFWKRHRALDNILLNTSLSLPANLRLPAGINDPNTVFVNMNLHTATICLHQAAIFKADKNRLPAQISAESKRRCIVAADQITNIMKMISHLDMALMNPFLAFCLYVASRVFVQYLKARRDDAAVKSSLHFLLAAMHVLKTKNPLTESFLVQLDVDLEGSGLDIPTNYSRWKFGRRPPGEVPVNTDTVRCSPLFEIRQSQNTGDTAPKPTPNSQWSNGANPNLATMNSSYPSLYGNDSSTNTSNLGNIGGNSSTEGFENMYGFSLHSLGTEQSPQNSNQEGSGSRSHSGHPTPSTSSNHNSSTSYTSPPTNQTVSSNNNSGSQSQQSPGGFPFGPQDSWNIIGSSQVASGPSTSQAQNINIAIMGVTPGPTGMTPNPTGMTPGLDSFWPPEGMTDGNEWMFGWSGSPPQPGQ</sequence>
<feature type="region of interest" description="Disordered" evidence="7">
    <location>
        <begin position="816"/>
        <end position="839"/>
    </location>
</feature>
<dbReference type="Pfam" id="PF04082">
    <property type="entry name" value="Fungal_trans"/>
    <property type="match status" value="1"/>
</dbReference>
<dbReference type="HOGENOM" id="CLU_011017_0_1_1"/>
<dbReference type="CDD" id="cd12148">
    <property type="entry name" value="fungal_TF_MHR"/>
    <property type="match status" value="1"/>
</dbReference>
<evidence type="ECO:0000256" key="7">
    <source>
        <dbReference type="SAM" id="MobiDB-lite"/>
    </source>
</evidence>
<dbReference type="Gene3D" id="4.10.240.10">
    <property type="entry name" value="Zn(2)-C6 fungal-type DNA-binding domain"/>
    <property type="match status" value="1"/>
</dbReference>
<gene>
    <name evidence="9" type="ORF">PV08_08586</name>
</gene>
<evidence type="ECO:0000256" key="6">
    <source>
        <dbReference type="ARBA" id="ARBA00023242"/>
    </source>
</evidence>
<feature type="compositionally biased region" description="Low complexity" evidence="7">
    <location>
        <begin position="709"/>
        <end position="763"/>
    </location>
</feature>
<dbReference type="Proteomes" id="UP000053328">
    <property type="component" value="Unassembled WGS sequence"/>
</dbReference>
<dbReference type="SMART" id="SM00066">
    <property type="entry name" value="GAL4"/>
    <property type="match status" value="1"/>
</dbReference>
<dbReference type="Pfam" id="PF00172">
    <property type="entry name" value="Zn_clus"/>
    <property type="match status" value="1"/>
</dbReference>
<evidence type="ECO:0000259" key="8">
    <source>
        <dbReference type="PROSITE" id="PS50048"/>
    </source>
</evidence>
<reference evidence="9 10" key="1">
    <citation type="submission" date="2015-01" db="EMBL/GenBank/DDBJ databases">
        <title>The Genome Sequence of Exophiala spinifera CBS89968.</title>
        <authorList>
            <consortium name="The Broad Institute Genomics Platform"/>
            <person name="Cuomo C."/>
            <person name="de Hoog S."/>
            <person name="Gorbushina A."/>
            <person name="Stielow B."/>
            <person name="Teixiera M."/>
            <person name="Abouelleil A."/>
            <person name="Chapman S.B."/>
            <person name="Priest M."/>
            <person name="Young S.K."/>
            <person name="Wortman J."/>
            <person name="Nusbaum C."/>
            <person name="Birren B."/>
        </authorList>
    </citation>
    <scope>NUCLEOTIDE SEQUENCE [LARGE SCALE GENOMIC DNA]</scope>
    <source>
        <strain evidence="9 10">CBS 89968</strain>
    </source>
</reference>
<evidence type="ECO:0000256" key="3">
    <source>
        <dbReference type="ARBA" id="ARBA00023015"/>
    </source>
</evidence>
<dbReference type="PANTHER" id="PTHR47338">
    <property type="entry name" value="ZN(II)2CYS6 TRANSCRIPTION FACTOR (EUROFUNG)-RELATED"/>
    <property type="match status" value="1"/>
</dbReference>
<dbReference type="InterPro" id="IPR036864">
    <property type="entry name" value="Zn2-C6_fun-type_DNA-bd_sf"/>
</dbReference>
<feature type="domain" description="Zn(2)-C6 fungal-type" evidence="8">
    <location>
        <begin position="36"/>
        <end position="66"/>
    </location>
</feature>
<keyword evidence="10" id="KW-1185">Reference proteome</keyword>
<evidence type="ECO:0000256" key="2">
    <source>
        <dbReference type="ARBA" id="ARBA00022723"/>
    </source>
</evidence>
<dbReference type="EMBL" id="KN847497">
    <property type="protein sequence ID" value="KIW13398.1"/>
    <property type="molecule type" value="Genomic_DNA"/>
</dbReference>
<feature type="compositionally biased region" description="Polar residues" evidence="7">
    <location>
        <begin position="694"/>
        <end position="708"/>
    </location>
</feature>
<dbReference type="InterPro" id="IPR007219">
    <property type="entry name" value="XnlR_reg_dom"/>
</dbReference>
<dbReference type="SUPFAM" id="SSF57701">
    <property type="entry name" value="Zn2/Cys6 DNA-binding domain"/>
    <property type="match status" value="1"/>
</dbReference>
<feature type="compositionally biased region" description="Polar residues" evidence="7">
    <location>
        <begin position="109"/>
        <end position="121"/>
    </location>
</feature>
<dbReference type="RefSeq" id="XP_016233614.1">
    <property type="nucleotide sequence ID" value="XM_016382911.1"/>
</dbReference>
<evidence type="ECO:0000256" key="5">
    <source>
        <dbReference type="ARBA" id="ARBA00023163"/>
    </source>
</evidence>
<feature type="region of interest" description="Disordered" evidence="7">
    <location>
        <begin position="694"/>
        <end position="780"/>
    </location>
</feature>
<evidence type="ECO:0000313" key="9">
    <source>
        <dbReference type="EMBL" id="KIW13398.1"/>
    </source>
</evidence>
<dbReference type="SMART" id="SM00906">
    <property type="entry name" value="Fungal_trans"/>
    <property type="match status" value="1"/>
</dbReference>
<dbReference type="GO" id="GO:0005634">
    <property type="term" value="C:nucleus"/>
    <property type="evidence" value="ECO:0007669"/>
    <property type="project" value="UniProtKB-SubCell"/>
</dbReference>
<dbReference type="CDD" id="cd00067">
    <property type="entry name" value="GAL4"/>
    <property type="match status" value="1"/>
</dbReference>
<feature type="region of interest" description="Disordered" evidence="7">
    <location>
        <begin position="1"/>
        <end position="29"/>
    </location>
</feature>
<feature type="region of interest" description="Disordered" evidence="7">
    <location>
        <begin position="623"/>
        <end position="665"/>
    </location>
</feature>
<feature type="compositionally biased region" description="Polar residues" evidence="7">
    <location>
        <begin position="638"/>
        <end position="665"/>
    </location>
</feature>
<feature type="compositionally biased region" description="Polar residues" evidence="7">
    <location>
        <begin position="764"/>
        <end position="780"/>
    </location>
</feature>
<dbReference type="PANTHER" id="PTHR47338:SF10">
    <property type="entry name" value="TRANSCRIPTION FACTOR DOMAIN-CONTAINING PROTEIN-RELATED"/>
    <property type="match status" value="1"/>
</dbReference>
<dbReference type="OrthoDB" id="5600212at2759"/>
<dbReference type="InterPro" id="IPR001138">
    <property type="entry name" value="Zn2Cys6_DnaBD"/>
</dbReference>
<keyword evidence="3" id="KW-0805">Transcription regulation</keyword>
<dbReference type="GeneID" id="27335669"/>
<comment type="subcellular location">
    <subcellularLocation>
        <location evidence="1">Nucleus</location>
    </subcellularLocation>
</comment>
<keyword evidence="5" id="KW-0804">Transcription</keyword>
<dbReference type="GO" id="GO:0006351">
    <property type="term" value="P:DNA-templated transcription"/>
    <property type="evidence" value="ECO:0007669"/>
    <property type="project" value="InterPro"/>
</dbReference>
<keyword evidence="2" id="KW-0479">Metal-binding</keyword>
<dbReference type="PROSITE" id="PS50048">
    <property type="entry name" value="ZN2_CY6_FUNGAL_2"/>
    <property type="match status" value="1"/>
</dbReference>
<feature type="region of interest" description="Disordered" evidence="7">
    <location>
        <begin position="93"/>
        <end position="121"/>
    </location>
</feature>
<dbReference type="VEuPathDB" id="FungiDB:PV08_08586"/>